<dbReference type="AlphaFoldDB" id="A0ABD3H4J8"/>
<protein>
    <submittedName>
        <fullName evidence="1">Uncharacterized protein</fullName>
    </submittedName>
</protein>
<name>A0ABD3H4J8_9MARC</name>
<comment type="caution">
    <text evidence="1">The sequence shown here is derived from an EMBL/GenBank/DDBJ whole genome shotgun (WGS) entry which is preliminary data.</text>
</comment>
<evidence type="ECO:0000313" key="1">
    <source>
        <dbReference type="EMBL" id="KAL3685454.1"/>
    </source>
</evidence>
<dbReference type="EMBL" id="JBJQOH010000006">
    <property type="protein sequence ID" value="KAL3685454.1"/>
    <property type="molecule type" value="Genomic_DNA"/>
</dbReference>
<evidence type="ECO:0000313" key="2">
    <source>
        <dbReference type="Proteomes" id="UP001633002"/>
    </source>
</evidence>
<keyword evidence="2" id="KW-1185">Reference proteome</keyword>
<accession>A0ABD3H4J8</accession>
<organism evidence="1 2">
    <name type="scientific">Riccia sorocarpa</name>
    <dbReference type="NCBI Taxonomy" id="122646"/>
    <lineage>
        <taxon>Eukaryota</taxon>
        <taxon>Viridiplantae</taxon>
        <taxon>Streptophyta</taxon>
        <taxon>Embryophyta</taxon>
        <taxon>Marchantiophyta</taxon>
        <taxon>Marchantiopsida</taxon>
        <taxon>Marchantiidae</taxon>
        <taxon>Marchantiales</taxon>
        <taxon>Ricciaceae</taxon>
        <taxon>Riccia</taxon>
    </lineage>
</organism>
<reference evidence="1 2" key="1">
    <citation type="submission" date="2024-09" db="EMBL/GenBank/DDBJ databases">
        <title>Chromosome-scale assembly of Riccia sorocarpa.</title>
        <authorList>
            <person name="Paukszto L."/>
        </authorList>
    </citation>
    <scope>NUCLEOTIDE SEQUENCE [LARGE SCALE GENOMIC DNA]</scope>
    <source>
        <strain evidence="1">LP-2024</strain>
        <tissue evidence="1">Aerial parts of the thallus</tissue>
    </source>
</reference>
<dbReference type="Proteomes" id="UP001633002">
    <property type="component" value="Unassembled WGS sequence"/>
</dbReference>
<sequence length="421" mass="46727">MRLRIELNWDEILNTQCHQIVLNSSGANDDITVWRIGKSIDGIPDTLNQFLGQTATPDYSSSGTTVTVYLEFTDPTDVKPVGGGADWWVQLWDDHGSHKKDDYTVWIINKDKIPPGFHCLSPCFFKKDLGRKPPTADEVQGQVLVKDSLVKTVPGVQLTQVWNDHGTHADENVSLYLGPDGFGLFGFPNYDLPAPDVLYPVLDFTQGAPWQQPDTPFLCKRGPAVKQSDDQDSHANRDVTVWRIGPAPVKGIPVTLNSYLGQTATPGYPSSATILYLQFNQSSLIQPVGSGDEWWTQLWNDSGSGRPNDYTIWQITPQRIPPGFTCLSPYFFKKSRTGRRDPPTADEVQGQVLVKDELVTKISGDKLKNVWTDQGTHARADVSLYTGPDGLGIFGFNNYDPPSSTTHWPILNQLKGAELLD</sequence>
<proteinExistence type="predicted"/>
<gene>
    <name evidence="1" type="ORF">R1sor_003476</name>
</gene>